<sequence length="195" mass="22020">MTTKVIFSFRRIKVYHIAFLNEHVRRDLPEICAPYQYIAPHRGSLRETIERLAQYPLTPGPERNPLLSMLTWNADSWGVTLEASGDSTWCIAFYPVYNNVETSMSESSSDDEQPGPSHQVNIRSEIRFGGSHMSESSRDEEQPGPSHQVNIRSEIRSGGSYMSESSRDEEQPGPSHRVNIRSGIRPGRSRTPADS</sequence>
<evidence type="ECO:0000313" key="3">
    <source>
        <dbReference type="Proteomes" id="UP001479290"/>
    </source>
</evidence>
<name>A0AAW1ZRM8_CULAL</name>
<dbReference type="AlphaFoldDB" id="A0AAW1ZRM8"/>
<evidence type="ECO:0000256" key="1">
    <source>
        <dbReference type="SAM" id="MobiDB-lite"/>
    </source>
</evidence>
<gene>
    <name evidence="2" type="ORF">ABG768_008134</name>
</gene>
<feature type="region of interest" description="Disordered" evidence="1">
    <location>
        <begin position="130"/>
        <end position="195"/>
    </location>
</feature>
<dbReference type="EMBL" id="JAWDJR010000015">
    <property type="protein sequence ID" value="KAK9962782.1"/>
    <property type="molecule type" value="Genomic_DNA"/>
</dbReference>
<proteinExistence type="predicted"/>
<keyword evidence="3" id="KW-1185">Reference proteome</keyword>
<accession>A0AAW1ZRM8</accession>
<protein>
    <submittedName>
        <fullName evidence="2">Uncharacterized protein</fullName>
    </submittedName>
</protein>
<dbReference type="Proteomes" id="UP001479290">
    <property type="component" value="Unassembled WGS sequence"/>
</dbReference>
<organism evidence="2 3">
    <name type="scientific">Culter alburnus</name>
    <name type="common">Topmouth culter</name>
    <dbReference type="NCBI Taxonomy" id="194366"/>
    <lineage>
        <taxon>Eukaryota</taxon>
        <taxon>Metazoa</taxon>
        <taxon>Chordata</taxon>
        <taxon>Craniata</taxon>
        <taxon>Vertebrata</taxon>
        <taxon>Euteleostomi</taxon>
        <taxon>Actinopterygii</taxon>
        <taxon>Neopterygii</taxon>
        <taxon>Teleostei</taxon>
        <taxon>Ostariophysi</taxon>
        <taxon>Cypriniformes</taxon>
        <taxon>Xenocyprididae</taxon>
        <taxon>Xenocypridinae</taxon>
        <taxon>Culter</taxon>
    </lineage>
</organism>
<evidence type="ECO:0000313" key="2">
    <source>
        <dbReference type="EMBL" id="KAK9962782.1"/>
    </source>
</evidence>
<reference evidence="2 3" key="1">
    <citation type="submission" date="2024-05" db="EMBL/GenBank/DDBJ databases">
        <title>A high-quality chromosomal-level genome assembly of Topmouth culter (Culter alburnus).</title>
        <authorList>
            <person name="Zhao H."/>
        </authorList>
    </citation>
    <scope>NUCLEOTIDE SEQUENCE [LARGE SCALE GENOMIC DNA]</scope>
    <source>
        <strain evidence="2">CATC2023</strain>
        <tissue evidence="2">Muscle</tissue>
    </source>
</reference>
<comment type="caution">
    <text evidence="2">The sequence shown here is derived from an EMBL/GenBank/DDBJ whole genome shotgun (WGS) entry which is preliminary data.</text>
</comment>